<feature type="region of interest" description="Disordered" evidence="1">
    <location>
        <begin position="130"/>
        <end position="171"/>
    </location>
</feature>
<organism evidence="2 3">
    <name type="scientific">Riccia sorocarpa</name>
    <dbReference type="NCBI Taxonomy" id="122646"/>
    <lineage>
        <taxon>Eukaryota</taxon>
        <taxon>Viridiplantae</taxon>
        <taxon>Streptophyta</taxon>
        <taxon>Embryophyta</taxon>
        <taxon>Marchantiophyta</taxon>
        <taxon>Marchantiopsida</taxon>
        <taxon>Marchantiidae</taxon>
        <taxon>Marchantiales</taxon>
        <taxon>Ricciaceae</taxon>
        <taxon>Riccia</taxon>
    </lineage>
</organism>
<protein>
    <submittedName>
        <fullName evidence="2">Uncharacterized protein</fullName>
    </submittedName>
</protein>
<comment type="caution">
    <text evidence="2">The sequence shown here is derived from an EMBL/GenBank/DDBJ whole genome shotgun (WGS) entry which is preliminary data.</text>
</comment>
<proteinExistence type="predicted"/>
<sequence length="171" mass="19509">MRSPDDMGRPDTNAGNYKATSVLRKAGLSTTQEGHDCHNEGEGWRIRVNRSGRFLEDREYNLIQRLEELPTQVLLYQTLKEVDVFPTKKTSDAEWQKTVKARETATGWINIWNTRRNQTLEQHQTYSYQSTVETIDTSPCPSQSPANNTSTETEDNSEQWGPTAAEDEGLK</sequence>
<evidence type="ECO:0000313" key="3">
    <source>
        <dbReference type="Proteomes" id="UP001633002"/>
    </source>
</evidence>
<gene>
    <name evidence="2" type="ORF">R1sor_002961</name>
</gene>
<dbReference type="AlphaFoldDB" id="A0ABD3H465"/>
<dbReference type="EMBL" id="JBJQOH010000006">
    <property type="protein sequence ID" value="KAL3684939.1"/>
    <property type="molecule type" value="Genomic_DNA"/>
</dbReference>
<reference evidence="2 3" key="1">
    <citation type="submission" date="2024-09" db="EMBL/GenBank/DDBJ databases">
        <title>Chromosome-scale assembly of Riccia sorocarpa.</title>
        <authorList>
            <person name="Paukszto L."/>
        </authorList>
    </citation>
    <scope>NUCLEOTIDE SEQUENCE [LARGE SCALE GENOMIC DNA]</scope>
    <source>
        <strain evidence="2">LP-2024</strain>
        <tissue evidence="2">Aerial parts of the thallus</tissue>
    </source>
</reference>
<keyword evidence="3" id="KW-1185">Reference proteome</keyword>
<evidence type="ECO:0000313" key="2">
    <source>
        <dbReference type="EMBL" id="KAL3684939.1"/>
    </source>
</evidence>
<feature type="compositionally biased region" description="Polar residues" evidence="1">
    <location>
        <begin position="130"/>
        <end position="151"/>
    </location>
</feature>
<accession>A0ABD3H465</accession>
<evidence type="ECO:0000256" key="1">
    <source>
        <dbReference type="SAM" id="MobiDB-lite"/>
    </source>
</evidence>
<dbReference type="Proteomes" id="UP001633002">
    <property type="component" value="Unassembled WGS sequence"/>
</dbReference>
<feature type="region of interest" description="Disordered" evidence="1">
    <location>
        <begin position="1"/>
        <end position="37"/>
    </location>
</feature>
<name>A0ABD3H465_9MARC</name>